<evidence type="ECO:0000256" key="13">
    <source>
        <dbReference type="PIRSR" id="PIRSR602401-1"/>
    </source>
</evidence>
<evidence type="ECO:0000256" key="6">
    <source>
        <dbReference type="ARBA" id="ARBA00022723"/>
    </source>
</evidence>
<dbReference type="GO" id="GO:0005506">
    <property type="term" value="F:iron ion binding"/>
    <property type="evidence" value="ECO:0007669"/>
    <property type="project" value="InterPro"/>
</dbReference>
<dbReference type="InterPro" id="IPR036396">
    <property type="entry name" value="Cyt_P450_sf"/>
</dbReference>
<keyword evidence="9 14" id="KW-0560">Oxidoreductase</keyword>
<evidence type="ECO:0000256" key="7">
    <source>
        <dbReference type="ARBA" id="ARBA00022824"/>
    </source>
</evidence>
<evidence type="ECO:0000256" key="1">
    <source>
        <dbReference type="ARBA" id="ARBA00001971"/>
    </source>
</evidence>
<sequence length="187" mass="21298">MSIAMYELAVHPDEQDAIYEELKQALEFSGGELTYEVIHQLKRLDMFVCECLRMYPPIALITSRQCNKETVVLGQRFPAGVNVMAATWQVHHDPLVWPDPFHFDPERFRDGVRAHHTGAFIPFGLGPRECLGKRFSALEIKAAICTTLRKCKVLLCEETVVPMKPVVRSVFLRSETDIMLKLGLRSP</sequence>
<reference evidence="15 16" key="1">
    <citation type="journal article" date="2023" name="Arcadia Sci">
        <title>De novo assembly of a long-read Amblyomma americanum tick genome.</title>
        <authorList>
            <person name="Chou S."/>
            <person name="Poskanzer K.E."/>
            <person name="Rollins M."/>
            <person name="Thuy-Boun P.S."/>
        </authorList>
    </citation>
    <scope>NUCLEOTIDE SEQUENCE [LARGE SCALE GENOMIC DNA]</scope>
    <source>
        <strain evidence="15">F_SG_1</strain>
        <tissue evidence="15">Salivary glands</tissue>
    </source>
</reference>
<dbReference type="PANTHER" id="PTHR24292:SF102">
    <property type="entry name" value="CYTOCHROME P450 FAMILY-RELATED"/>
    <property type="match status" value="1"/>
</dbReference>
<keyword evidence="5 13" id="KW-0349">Heme</keyword>
<keyword evidence="6 13" id="KW-0479">Metal-binding</keyword>
<evidence type="ECO:0000313" key="15">
    <source>
        <dbReference type="EMBL" id="KAK8785522.1"/>
    </source>
</evidence>
<comment type="cofactor">
    <cofactor evidence="1 13">
        <name>heme</name>
        <dbReference type="ChEBI" id="CHEBI:30413"/>
    </cofactor>
</comment>
<evidence type="ECO:0000313" key="16">
    <source>
        <dbReference type="Proteomes" id="UP001321473"/>
    </source>
</evidence>
<evidence type="ECO:0000256" key="3">
    <source>
        <dbReference type="ARBA" id="ARBA00004406"/>
    </source>
</evidence>
<accession>A0AAQ4FFY2</accession>
<keyword evidence="8" id="KW-0492">Microsome</keyword>
<organism evidence="15 16">
    <name type="scientific">Amblyomma americanum</name>
    <name type="common">Lone star tick</name>
    <dbReference type="NCBI Taxonomy" id="6943"/>
    <lineage>
        <taxon>Eukaryota</taxon>
        <taxon>Metazoa</taxon>
        <taxon>Ecdysozoa</taxon>
        <taxon>Arthropoda</taxon>
        <taxon>Chelicerata</taxon>
        <taxon>Arachnida</taxon>
        <taxon>Acari</taxon>
        <taxon>Parasitiformes</taxon>
        <taxon>Ixodida</taxon>
        <taxon>Ixodoidea</taxon>
        <taxon>Ixodidae</taxon>
        <taxon>Amblyomminae</taxon>
        <taxon>Amblyomma</taxon>
    </lineage>
</organism>
<dbReference type="PRINTS" id="PR00463">
    <property type="entry name" value="EP450I"/>
</dbReference>
<dbReference type="SUPFAM" id="SSF48264">
    <property type="entry name" value="Cytochrome P450"/>
    <property type="match status" value="1"/>
</dbReference>
<evidence type="ECO:0000256" key="8">
    <source>
        <dbReference type="ARBA" id="ARBA00022848"/>
    </source>
</evidence>
<dbReference type="GO" id="GO:0005789">
    <property type="term" value="C:endoplasmic reticulum membrane"/>
    <property type="evidence" value="ECO:0007669"/>
    <property type="project" value="UniProtKB-SubCell"/>
</dbReference>
<dbReference type="PROSITE" id="PS00086">
    <property type="entry name" value="CYTOCHROME_P450"/>
    <property type="match status" value="1"/>
</dbReference>
<dbReference type="Pfam" id="PF00067">
    <property type="entry name" value="p450"/>
    <property type="match status" value="1"/>
</dbReference>
<dbReference type="InterPro" id="IPR050476">
    <property type="entry name" value="Insect_CytP450_Detox"/>
</dbReference>
<feature type="binding site" description="axial binding residue" evidence="13">
    <location>
        <position position="130"/>
    </location>
    <ligand>
        <name>heme</name>
        <dbReference type="ChEBI" id="CHEBI:30413"/>
    </ligand>
    <ligandPart>
        <name>Fe</name>
        <dbReference type="ChEBI" id="CHEBI:18248"/>
    </ligandPart>
</feature>
<evidence type="ECO:0000256" key="14">
    <source>
        <dbReference type="RuleBase" id="RU000461"/>
    </source>
</evidence>
<gene>
    <name evidence="15" type="ORF">V5799_008113</name>
</gene>
<evidence type="ECO:0000256" key="10">
    <source>
        <dbReference type="ARBA" id="ARBA00023004"/>
    </source>
</evidence>
<comment type="subcellular location">
    <subcellularLocation>
        <location evidence="3">Endoplasmic reticulum membrane</location>
        <topology evidence="3">Peripheral membrane protein</topology>
    </subcellularLocation>
    <subcellularLocation>
        <location evidence="2">Microsome membrane</location>
        <topology evidence="2">Peripheral membrane protein</topology>
    </subcellularLocation>
</comment>
<evidence type="ECO:0000256" key="9">
    <source>
        <dbReference type="ARBA" id="ARBA00023002"/>
    </source>
</evidence>
<dbReference type="GO" id="GO:0016705">
    <property type="term" value="F:oxidoreductase activity, acting on paired donors, with incorporation or reduction of molecular oxygen"/>
    <property type="evidence" value="ECO:0007669"/>
    <property type="project" value="InterPro"/>
</dbReference>
<evidence type="ECO:0000256" key="2">
    <source>
        <dbReference type="ARBA" id="ARBA00004174"/>
    </source>
</evidence>
<keyword evidence="7" id="KW-0256">Endoplasmic reticulum</keyword>
<dbReference type="PANTHER" id="PTHR24292">
    <property type="entry name" value="CYTOCHROME P450"/>
    <property type="match status" value="1"/>
</dbReference>
<evidence type="ECO:0000256" key="11">
    <source>
        <dbReference type="ARBA" id="ARBA00023033"/>
    </source>
</evidence>
<dbReference type="Gene3D" id="1.10.630.10">
    <property type="entry name" value="Cytochrome P450"/>
    <property type="match status" value="1"/>
</dbReference>
<protein>
    <recommendedName>
        <fullName evidence="17">Cytochrome</fullName>
    </recommendedName>
</protein>
<dbReference type="GO" id="GO:0020037">
    <property type="term" value="F:heme binding"/>
    <property type="evidence" value="ECO:0007669"/>
    <property type="project" value="InterPro"/>
</dbReference>
<dbReference type="GO" id="GO:0004497">
    <property type="term" value="F:monooxygenase activity"/>
    <property type="evidence" value="ECO:0007669"/>
    <property type="project" value="UniProtKB-KW"/>
</dbReference>
<name>A0AAQ4FFY2_AMBAM</name>
<keyword evidence="16" id="KW-1185">Reference proteome</keyword>
<comment type="similarity">
    <text evidence="4 14">Belongs to the cytochrome P450 family.</text>
</comment>
<dbReference type="Proteomes" id="UP001321473">
    <property type="component" value="Unassembled WGS sequence"/>
</dbReference>
<evidence type="ECO:0008006" key="17">
    <source>
        <dbReference type="Google" id="ProtNLM"/>
    </source>
</evidence>
<dbReference type="AlphaFoldDB" id="A0AAQ4FFY2"/>
<keyword evidence="11 14" id="KW-0503">Monooxygenase</keyword>
<dbReference type="EMBL" id="JARKHS020003490">
    <property type="protein sequence ID" value="KAK8785522.1"/>
    <property type="molecule type" value="Genomic_DNA"/>
</dbReference>
<evidence type="ECO:0000256" key="5">
    <source>
        <dbReference type="ARBA" id="ARBA00022617"/>
    </source>
</evidence>
<dbReference type="PRINTS" id="PR00385">
    <property type="entry name" value="P450"/>
</dbReference>
<dbReference type="InterPro" id="IPR001128">
    <property type="entry name" value="Cyt_P450"/>
</dbReference>
<dbReference type="InterPro" id="IPR002401">
    <property type="entry name" value="Cyt_P450_E_grp-I"/>
</dbReference>
<proteinExistence type="inferred from homology"/>
<evidence type="ECO:0000256" key="12">
    <source>
        <dbReference type="ARBA" id="ARBA00023136"/>
    </source>
</evidence>
<comment type="caution">
    <text evidence="15">The sequence shown here is derived from an EMBL/GenBank/DDBJ whole genome shotgun (WGS) entry which is preliminary data.</text>
</comment>
<keyword evidence="10 13" id="KW-0408">Iron</keyword>
<dbReference type="InterPro" id="IPR017972">
    <property type="entry name" value="Cyt_P450_CS"/>
</dbReference>
<evidence type="ECO:0000256" key="4">
    <source>
        <dbReference type="ARBA" id="ARBA00010617"/>
    </source>
</evidence>
<keyword evidence="12" id="KW-0472">Membrane</keyword>